<organism evidence="2 3">
    <name type="scientific">Chryseotalea sanaruensis</name>
    <dbReference type="NCBI Taxonomy" id="2482724"/>
    <lineage>
        <taxon>Bacteria</taxon>
        <taxon>Pseudomonadati</taxon>
        <taxon>Bacteroidota</taxon>
        <taxon>Cytophagia</taxon>
        <taxon>Cytophagales</taxon>
        <taxon>Chryseotaleaceae</taxon>
        <taxon>Chryseotalea</taxon>
    </lineage>
</organism>
<dbReference type="AlphaFoldDB" id="A0A401UAS4"/>
<comment type="caution">
    <text evidence="2">The sequence shown here is derived from an EMBL/GenBank/DDBJ whole genome shotgun (WGS) entry which is preliminary data.</text>
</comment>
<dbReference type="GO" id="GO:0004029">
    <property type="term" value="F:aldehyde dehydrogenase (NAD+) activity"/>
    <property type="evidence" value="ECO:0007669"/>
    <property type="project" value="TreeGrafter"/>
</dbReference>
<dbReference type="Proteomes" id="UP000288227">
    <property type="component" value="Unassembled WGS sequence"/>
</dbReference>
<name>A0A401UAS4_9BACT</name>
<feature type="domain" description="NAD-dependent epimerase/dehydratase" evidence="1">
    <location>
        <begin position="2"/>
        <end position="218"/>
    </location>
</feature>
<evidence type="ECO:0000313" key="2">
    <source>
        <dbReference type="EMBL" id="GCC51990.1"/>
    </source>
</evidence>
<dbReference type="EMBL" id="BHXQ01000004">
    <property type="protein sequence ID" value="GCC51990.1"/>
    <property type="molecule type" value="Genomic_DNA"/>
</dbReference>
<evidence type="ECO:0000313" key="3">
    <source>
        <dbReference type="Proteomes" id="UP000288227"/>
    </source>
</evidence>
<dbReference type="InterPro" id="IPR001509">
    <property type="entry name" value="Epimerase_deHydtase"/>
</dbReference>
<dbReference type="Gene3D" id="3.40.50.720">
    <property type="entry name" value="NAD(P)-binding Rossmann-like Domain"/>
    <property type="match status" value="1"/>
</dbReference>
<gene>
    <name evidence="2" type="ORF">SanaruYs_22220</name>
</gene>
<dbReference type="Pfam" id="PF01370">
    <property type="entry name" value="Epimerase"/>
    <property type="match status" value="1"/>
</dbReference>
<protein>
    <submittedName>
        <fullName evidence="2">Epimerase</fullName>
    </submittedName>
</protein>
<proteinExistence type="predicted"/>
<dbReference type="SUPFAM" id="SSF51735">
    <property type="entry name" value="NAD(P)-binding Rossmann-fold domains"/>
    <property type="match status" value="1"/>
</dbReference>
<dbReference type="RefSeq" id="WP_127122647.1">
    <property type="nucleotide sequence ID" value="NZ_BHXQ01000004.1"/>
</dbReference>
<keyword evidence="3" id="KW-1185">Reference proteome</keyword>
<dbReference type="GO" id="GO:0005737">
    <property type="term" value="C:cytoplasm"/>
    <property type="evidence" value="ECO:0007669"/>
    <property type="project" value="TreeGrafter"/>
</dbReference>
<dbReference type="InterPro" id="IPR036291">
    <property type="entry name" value="NAD(P)-bd_dom_sf"/>
</dbReference>
<accession>A0A401UAS4</accession>
<dbReference type="OrthoDB" id="596910at2"/>
<reference evidence="2 3" key="1">
    <citation type="submission" date="2018-11" db="EMBL/GenBank/DDBJ databases">
        <title>Chryseotalea sanarue gen. nov., sp., nov., a member of the family Cytophagaceae, isolated from a brackish lake in Hamamatsu Japan.</title>
        <authorList>
            <person name="Maejima Y."/>
            <person name="Iino T."/>
            <person name="Muraguchi Y."/>
            <person name="Fukuda K."/>
            <person name="Ohkuma M."/>
            <person name="Moriuchi R."/>
            <person name="Dohra H."/>
            <person name="Kimbara K."/>
            <person name="Shintani M."/>
        </authorList>
    </citation>
    <scope>NUCLEOTIDE SEQUENCE [LARGE SCALE GENOMIC DNA]</scope>
    <source>
        <strain evidence="2 3">Ys</strain>
    </source>
</reference>
<dbReference type="InterPro" id="IPR051783">
    <property type="entry name" value="NAD(P)-dependent_oxidoreduct"/>
</dbReference>
<dbReference type="PANTHER" id="PTHR48079">
    <property type="entry name" value="PROTEIN YEEZ"/>
    <property type="match status" value="1"/>
</dbReference>
<sequence>MIVVTGANGLLGSYVVRRLVEAKIPFVAMRRESSDISSLADINNIIQWVEGDITDPDSLIEIFSKATGVIHTAAVVSYHKQDGEIVKSINVEGTRNVVNACLITGIKRLLHVSSVAAIGKEKGQVYIDETSKWIEGAIVSNYATSKYQAELEVWRGQEEGLCTVIVNPSVILAPTDWDKSSAQLFKYAWQERPFFTDGSFSAVDVRDVATAIIKLYNSSIEAERFILTAETISYLDFFTKAANYFGKKPPSIRVNRKLIQFAARFDAFRSFLTRSRPLITKETAHLAGKNFTYSNIKVKKALGLEFQSIENTISWCCGEYRQKISLKK</sequence>
<dbReference type="PANTHER" id="PTHR48079:SF6">
    <property type="entry name" value="NAD(P)-BINDING DOMAIN-CONTAINING PROTEIN-RELATED"/>
    <property type="match status" value="1"/>
</dbReference>
<evidence type="ECO:0000259" key="1">
    <source>
        <dbReference type="Pfam" id="PF01370"/>
    </source>
</evidence>